<proteinExistence type="predicted"/>
<keyword evidence="3" id="KW-1185">Reference proteome</keyword>
<feature type="chain" id="PRO_5023826748" description="Secreted protein" evidence="1">
    <location>
        <begin position="22"/>
        <end position="142"/>
    </location>
</feature>
<evidence type="ECO:0000313" key="3">
    <source>
        <dbReference type="Proteomes" id="UP000326924"/>
    </source>
</evidence>
<evidence type="ECO:0000313" key="2">
    <source>
        <dbReference type="EMBL" id="KAA8892651.1"/>
    </source>
</evidence>
<evidence type="ECO:0008006" key="4">
    <source>
        <dbReference type="Google" id="ProtNLM"/>
    </source>
</evidence>
<evidence type="ECO:0000256" key="1">
    <source>
        <dbReference type="SAM" id="SignalP"/>
    </source>
</evidence>
<gene>
    <name evidence="2" type="ORF">FN846DRAFT_652127</name>
</gene>
<name>A0A5J5EBN5_9PEZI</name>
<dbReference type="AlphaFoldDB" id="A0A5J5EBN5"/>
<reference evidence="2 3" key="1">
    <citation type="submission" date="2019-09" db="EMBL/GenBank/DDBJ databases">
        <title>Draft genome of the ectomycorrhizal ascomycete Sphaerosporella brunnea.</title>
        <authorList>
            <consortium name="DOE Joint Genome Institute"/>
            <person name="Benucci G.M."/>
            <person name="Marozzi G."/>
            <person name="Antonielli L."/>
            <person name="Sanchez S."/>
            <person name="Marco P."/>
            <person name="Wang X."/>
            <person name="Falini L.B."/>
            <person name="Barry K."/>
            <person name="Haridas S."/>
            <person name="Lipzen A."/>
            <person name="Labutti K."/>
            <person name="Grigoriev I.V."/>
            <person name="Murat C."/>
            <person name="Martin F."/>
            <person name="Albertini E."/>
            <person name="Donnini D."/>
            <person name="Bonito G."/>
        </authorList>
    </citation>
    <scope>NUCLEOTIDE SEQUENCE [LARGE SCALE GENOMIC DNA]</scope>
    <source>
        <strain evidence="2 3">Sb_GMNB300</strain>
    </source>
</reference>
<comment type="caution">
    <text evidence="2">The sequence shown here is derived from an EMBL/GenBank/DDBJ whole genome shotgun (WGS) entry which is preliminary data.</text>
</comment>
<keyword evidence="1" id="KW-0732">Signal</keyword>
<sequence length="142" mass="15671">MAVKLLIYLCGWWTSLFSAQAGVLSTVRIASGFEISVARKICCSRARGGRSHSPQLVDREVLSRCHLCRFSTYVALKSTLAGSEIRGQLWRRNHHPETPPVAMRTGRGSRPGCRGLVPGYCLVAYPPRAGMLFPLQPEVPPH</sequence>
<dbReference type="EMBL" id="VXIS01000651">
    <property type="protein sequence ID" value="KAA8892651.1"/>
    <property type="molecule type" value="Genomic_DNA"/>
</dbReference>
<feature type="signal peptide" evidence="1">
    <location>
        <begin position="1"/>
        <end position="21"/>
    </location>
</feature>
<dbReference type="Proteomes" id="UP000326924">
    <property type="component" value="Unassembled WGS sequence"/>
</dbReference>
<dbReference type="InParanoid" id="A0A5J5EBN5"/>
<organism evidence="2 3">
    <name type="scientific">Sphaerosporella brunnea</name>
    <dbReference type="NCBI Taxonomy" id="1250544"/>
    <lineage>
        <taxon>Eukaryota</taxon>
        <taxon>Fungi</taxon>
        <taxon>Dikarya</taxon>
        <taxon>Ascomycota</taxon>
        <taxon>Pezizomycotina</taxon>
        <taxon>Pezizomycetes</taxon>
        <taxon>Pezizales</taxon>
        <taxon>Pyronemataceae</taxon>
        <taxon>Sphaerosporella</taxon>
    </lineage>
</organism>
<accession>A0A5J5EBN5</accession>
<protein>
    <recommendedName>
        <fullName evidence="4">Secreted protein</fullName>
    </recommendedName>
</protein>